<dbReference type="GeneID" id="120280974"/>
<feature type="compositionally biased region" description="Basic and acidic residues" evidence="8">
    <location>
        <begin position="235"/>
        <end position="244"/>
    </location>
</feature>
<feature type="compositionally biased region" description="Polar residues" evidence="8">
    <location>
        <begin position="546"/>
        <end position="555"/>
    </location>
</feature>
<feature type="compositionally biased region" description="Acidic residues" evidence="8">
    <location>
        <begin position="196"/>
        <end position="212"/>
    </location>
</feature>
<evidence type="ECO:0000256" key="2">
    <source>
        <dbReference type="ARBA" id="ARBA00022517"/>
    </source>
</evidence>
<evidence type="ECO:0000256" key="7">
    <source>
        <dbReference type="PIRNR" id="PIRNR017300"/>
    </source>
</evidence>
<dbReference type="AlphaFoldDB" id="A0AB40D0T0"/>
<feature type="region of interest" description="Disordered" evidence="8">
    <location>
        <begin position="87"/>
        <end position="300"/>
    </location>
</feature>
<keyword evidence="3 7" id="KW-0698">rRNA processing</keyword>
<dbReference type="InterPro" id="IPR012173">
    <property type="entry name" value="Mpp10"/>
</dbReference>
<dbReference type="PANTHER" id="PTHR17039">
    <property type="entry name" value="U3 SMALL NUCLEOLAR RIBONUCLEOPROTEIN PROTEIN MPP10"/>
    <property type="match status" value="1"/>
</dbReference>
<feature type="compositionally biased region" description="Basic and acidic residues" evidence="8">
    <location>
        <begin position="529"/>
        <end position="542"/>
    </location>
</feature>
<dbReference type="GO" id="GO:0034457">
    <property type="term" value="C:Mpp10 complex"/>
    <property type="evidence" value="ECO:0007669"/>
    <property type="project" value="UniProtKB-UniRule"/>
</dbReference>
<feature type="compositionally biased region" description="Acidic residues" evidence="8">
    <location>
        <begin position="219"/>
        <end position="233"/>
    </location>
</feature>
<evidence type="ECO:0000256" key="8">
    <source>
        <dbReference type="SAM" id="MobiDB-lite"/>
    </source>
</evidence>
<feature type="compositionally biased region" description="Acidic residues" evidence="8">
    <location>
        <begin position="133"/>
        <end position="153"/>
    </location>
</feature>
<protein>
    <recommendedName>
        <fullName evidence="7">U3 small nucleolar ribonucleoprotein protein MPP10</fullName>
    </recommendedName>
</protein>
<name>A0AB40D0T0_DIOCR</name>
<dbReference type="PIRSF" id="PIRSF017300">
    <property type="entry name" value="snoRNP_Mpp10"/>
    <property type="match status" value="1"/>
</dbReference>
<keyword evidence="2 7" id="KW-0690">Ribosome biogenesis</keyword>
<dbReference type="GO" id="GO:0003729">
    <property type="term" value="F:mRNA binding"/>
    <property type="evidence" value="ECO:0007669"/>
    <property type="project" value="EnsemblPlants"/>
</dbReference>
<comment type="function">
    <text evidence="7">Involved in nucleolar processing of pre-18S ribosomal RNA.</text>
</comment>
<dbReference type="Proteomes" id="UP001515500">
    <property type="component" value="Chromosome 17"/>
</dbReference>
<accession>A0AB40D0T0</accession>
<dbReference type="GO" id="GO:0005732">
    <property type="term" value="C:sno(s)RNA-containing ribonucleoprotein complex"/>
    <property type="evidence" value="ECO:0007669"/>
    <property type="project" value="UniProtKB-UniRule"/>
</dbReference>
<evidence type="ECO:0000313" key="9">
    <source>
        <dbReference type="Proteomes" id="UP001515500"/>
    </source>
</evidence>
<reference evidence="10" key="1">
    <citation type="submission" date="2025-08" db="UniProtKB">
        <authorList>
            <consortium name="RefSeq"/>
        </authorList>
    </citation>
    <scope>IDENTIFICATION</scope>
</reference>
<feature type="compositionally biased region" description="Basic and acidic residues" evidence="8">
    <location>
        <begin position="154"/>
        <end position="183"/>
    </location>
</feature>
<sequence>MAETVAAMKMLASTEPPIFLSPSQQLSGIARTASAEVFSSLVPSCPTPPLDRLLVDDGFDAEQIWQQIELLSSPLLSSLRRELKRLQREPPSMLSAPPKNEEGDHEDMEVEDGAEEAFEEEDDEVDEGKASEERDEEEEEEEEEEDADDESEEVKDGGVEDMFLKIKELEEYLEKDEAREYGAPKKKGRKSALKDDDSDNSEDEDDEDEDQGDFNFADLEADDDDGGEEEANGAEDARYEDFFGSKKKRGGQKAGVDAKKRRRLEKVEVLGDPDDMGMDSEQGDDIDEDDDGDNKTKDDQLLSIHEKQLQNIQAKIEQMEKENLETKSWTMQGEITAAKRPKNSALEVNLDFDHKARPPPVITDEITASLEDLIRRRIIEGHFDDVQRSPALPLKAPKELKQLDEKKSQKGLAEIYEEEYAQKTGLAHVPLSSSDEQKKEASILFKRLCLKLDALSHFHFAPKPVIEDMSVQVNVPALAMEEIAPLAVSDSAMLAPEEVFQGKGDIKEAAELTQAERKRKRANKKRKFKVETAKRAAKKPRELLNVNKSTGSKDL</sequence>
<dbReference type="Pfam" id="PF04006">
    <property type="entry name" value="Mpp10"/>
    <property type="match status" value="1"/>
</dbReference>
<feature type="compositionally biased region" description="Acidic residues" evidence="8">
    <location>
        <begin position="271"/>
        <end position="292"/>
    </location>
</feature>
<feature type="compositionally biased region" description="Acidic residues" evidence="8">
    <location>
        <begin position="103"/>
        <end position="126"/>
    </location>
</feature>
<comment type="similarity">
    <text evidence="6 7">Belongs to the MPP10 family.</text>
</comment>
<evidence type="ECO:0000256" key="4">
    <source>
        <dbReference type="ARBA" id="ARBA00023242"/>
    </source>
</evidence>
<dbReference type="RefSeq" id="XP_039143868.1">
    <property type="nucleotide sequence ID" value="XM_039287934.1"/>
</dbReference>
<keyword evidence="4 7" id="KW-0539">Nucleus</keyword>
<feature type="compositionally biased region" description="Basic residues" evidence="8">
    <location>
        <begin position="517"/>
        <end position="528"/>
    </location>
</feature>
<keyword evidence="9" id="KW-1185">Reference proteome</keyword>
<gene>
    <name evidence="10" type="primary">LOC120280974</name>
</gene>
<dbReference type="PANTHER" id="PTHR17039:SF0">
    <property type="entry name" value="U3 SMALL NUCLEOLAR RIBONUCLEOPROTEIN PROTEIN MPP10"/>
    <property type="match status" value="1"/>
</dbReference>
<keyword evidence="5 7" id="KW-0687">Ribonucleoprotein</keyword>
<evidence type="ECO:0000313" key="10">
    <source>
        <dbReference type="RefSeq" id="XP_039143868.1"/>
    </source>
</evidence>
<dbReference type="GO" id="GO:0032040">
    <property type="term" value="C:small-subunit processome"/>
    <property type="evidence" value="ECO:0007669"/>
    <property type="project" value="TreeGrafter"/>
</dbReference>
<evidence type="ECO:0000256" key="3">
    <source>
        <dbReference type="ARBA" id="ARBA00022552"/>
    </source>
</evidence>
<evidence type="ECO:0000256" key="5">
    <source>
        <dbReference type="ARBA" id="ARBA00023274"/>
    </source>
</evidence>
<organism evidence="9 10">
    <name type="scientific">Dioscorea cayennensis subsp. rotundata</name>
    <name type="common">White Guinea yam</name>
    <name type="synonym">Dioscorea rotundata</name>
    <dbReference type="NCBI Taxonomy" id="55577"/>
    <lineage>
        <taxon>Eukaryota</taxon>
        <taxon>Viridiplantae</taxon>
        <taxon>Streptophyta</taxon>
        <taxon>Embryophyta</taxon>
        <taxon>Tracheophyta</taxon>
        <taxon>Spermatophyta</taxon>
        <taxon>Magnoliopsida</taxon>
        <taxon>Liliopsida</taxon>
        <taxon>Dioscoreales</taxon>
        <taxon>Dioscoreaceae</taxon>
        <taxon>Dioscorea</taxon>
    </lineage>
</organism>
<comment type="subcellular location">
    <subcellularLocation>
        <location evidence="1 7">Nucleus</location>
        <location evidence="1 7">Nucleolus</location>
    </subcellularLocation>
</comment>
<evidence type="ECO:0000256" key="6">
    <source>
        <dbReference type="ARBA" id="ARBA00029455"/>
    </source>
</evidence>
<feature type="region of interest" description="Disordered" evidence="8">
    <location>
        <begin position="515"/>
        <end position="555"/>
    </location>
</feature>
<evidence type="ECO:0000256" key="1">
    <source>
        <dbReference type="ARBA" id="ARBA00004604"/>
    </source>
</evidence>
<dbReference type="GO" id="GO:0006364">
    <property type="term" value="P:rRNA processing"/>
    <property type="evidence" value="ECO:0007669"/>
    <property type="project" value="UniProtKB-KW"/>
</dbReference>
<proteinExistence type="inferred from homology"/>